<organism evidence="1 2">
    <name type="scientific">Saccharopolyspora phatthalungensis</name>
    <dbReference type="NCBI Taxonomy" id="664693"/>
    <lineage>
        <taxon>Bacteria</taxon>
        <taxon>Bacillati</taxon>
        <taxon>Actinomycetota</taxon>
        <taxon>Actinomycetes</taxon>
        <taxon>Pseudonocardiales</taxon>
        <taxon>Pseudonocardiaceae</taxon>
        <taxon>Saccharopolyspora</taxon>
    </lineage>
</organism>
<evidence type="ECO:0000313" key="1">
    <source>
        <dbReference type="EMBL" id="MBB5154956.1"/>
    </source>
</evidence>
<keyword evidence="2" id="KW-1185">Reference proteome</keyword>
<dbReference type="Proteomes" id="UP000584374">
    <property type="component" value="Unassembled WGS sequence"/>
</dbReference>
<protein>
    <recommendedName>
        <fullName evidence="3">Major tail protein</fullName>
    </recommendedName>
</protein>
<proteinExistence type="predicted"/>
<dbReference type="RefSeq" id="WP_184726384.1">
    <property type="nucleotide sequence ID" value="NZ_JACHIW010000001.1"/>
</dbReference>
<dbReference type="Pfam" id="PF25681">
    <property type="entry name" value="Phage_TTP_17"/>
    <property type="match status" value="1"/>
</dbReference>
<sequence>MTTPTTTTYDALKKKQSDLIRKALEGSIFIADASADLPTALTTGATSDLLPLPTGYEDIGWVDKGDGATWSKSVDTSDVNSWGAVEPTRRDITKQTDGLKFTAQETKRRTLELYEGVNLSGVTPDATTGEVTFDRPPRPTTRTFRAFGLFVDGVGPDTIYVAKLAPKADVTDTGDQKWSDGDDPVGYEVTMTANYDDEVGTAMRFFFGGPGWKALLEEMGFTTA</sequence>
<dbReference type="InterPro" id="IPR058154">
    <property type="entry name" value="Bxb1_TTP-like"/>
</dbReference>
<reference evidence="1 2" key="1">
    <citation type="submission" date="2020-08" db="EMBL/GenBank/DDBJ databases">
        <title>Sequencing the genomes of 1000 actinobacteria strains.</title>
        <authorList>
            <person name="Klenk H.-P."/>
        </authorList>
    </citation>
    <scope>NUCLEOTIDE SEQUENCE [LARGE SCALE GENOMIC DNA]</scope>
    <source>
        <strain evidence="1 2">DSM 45584</strain>
    </source>
</reference>
<gene>
    <name evidence="1" type="ORF">BJ970_002490</name>
</gene>
<name>A0A840Q384_9PSEU</name>
<evidence type="ECO:0000313" key="2">
    <source>
        <dbReference type="Proteomes" id="UP000584374"/>
    </source>
</evidence>
<evidence type="ECO:0008006" key="3">
    <source>
        <dbReference type="Google" id="ProtNLM"/>
    </source>
</evidence>
<dbReference type="AlphaFoldDB" id="A0A840Q384"/>
<accession>A0A840Q384</accession>
<dbReference type="EMBL" id="JACHIW010000001">
    <property type="protein sequence ID" value="MBB5154956.1"/>
    <property type="molecule type" value="Genomic_DNA"/>
</dbReference>
<comment type="caution">
    <text evidence="1">The sequence shown here is derived from an EMBL/GenBank/DDBJ whole genome shotgun (WGS) entry which is preliminary data.</text>
</comment>